<accession>A0ABU9CE84</accession>
<evidence type="ECO:0000313" key="2">
    <source>
        <dbReference type="EMBL" id="MEK8048600.1"/>
    </source>
</evidence>
<feature type="domain" description="Cadherin-like" evidence="1">
    <location>
        <begin position="174"/>
        <end position="227"/>
    </location>
</feature>
<dbReference type="EMBL" id="JBBUTI010000027">
    <property type="protein sequence ID" value="MEK8048600.1"/>
    <property type="molecule type" value="Genomic_DNA"/>
</dbReference>
<dbReference type="Gene3D" id="2.60.40.1200">
    <property type="match status" value="4"/>
</dbReference>
<proteinExistence type="predicted"/>
<evidence type="ECO:0000313" key="3">
    <source>
        <dbReference type="Proteomes" id="UP001379945"/>
    </source>
</evidence>
<feature type="non-terminal residue" evidence="2">
    <location>
        <position position="1"/>
    </location>
</feature>
<name>A0ABU9CE84_9BURK</name>
<evidence type="ECO:0000259" key="1">
    <source>
        <dbReference type="Pfam" id="PF17892"/>
    </source>
</evidence>
<dbReference type="RefSeq" id="WP_341400904.1">
    <property type="nucleotide sequence ID" value="NZ_JBBUTI010000027.1"/>
</dbReference>
<dbReference type="Pfam" id="PF17892">
    <property type="entry name" value="Cadherin_5"/>
    <property type="match status" value="2"/>
</dbReference>
<comment type="caution">
    <text evidence="2">The sequence shown here is derived from an EMBL/GenBank/DDBJ whole genome shotgun (WGS) entry which is preliminary data.</text>
</comment>
<keyword evidence="3" id="KW-1185">Reference proteome</keyword>
<feature type="domain" description="Cadherin-like" evidence="1">
    <location>
        <begin position="43"/>
        <end position="119"/>
    </location>
</feature>
<dbReference type="InterPro" id="IPR041690">
    <property type="entry name" value="Cadherin_5"/>
</dbReference>
<reference evidence="2 3" key="1">
    <citation type="submission" date="2024-04" db="EMBL/GenBank/DDBJ databases">
        <title>Novel species of the genus Ideonella isolated from streams.</title>
        <authorList>
            <person name="Lu H."/>
        </authorList>
    </citation>
    <scope>NUCLEOTIDE SEQUENCE [LARGE SCALE GENOMIC DNA]</scope>
    <source>
        <strain evidence="2 3">LYT19W</strain>
    </source>
</reference>
<feature type="non-terminal residue" evidence="2">
    <location>
        <position position="465"/>
    </location>
</feature>
<protein>
    <submittedName>
        <fullName evidence="2">Ig-like domain-containing protein</fullName>
    </submittedName>
</protein>
<dbReference type="Proteomes" id="UP001379945">
    <property type="component" value="Unassembled WGS sequence"/>
</dbReference>
<gene>
    <name evidence="2" type="ORF">AACH00_19785</name>
</gene>
<organism evidence="2 3">
    <name type="scientific">Ideonella margarita</name>
    <dbReference type="NCBI Taxonomy" id="2984191"/>
    <lineage>
        <taxon>Bacteria</taxon>
        <taxon>Pseudomonadati</taxon>
        <taxon>Pseudomonadota</taxon>
        <taxon>Betaproteobacteria</taxon>
        <taxon>Burkholderiales</taxon>
        <taxon>Sphaerotilaceae</taxon>
        <taxon>Ideonella</taxon>
    </lineage>
</organism>
<dbReference type="NCBIfam" id="NF012211">
    <property type="entry name" value="tand_rpt_95"/>
    <property type="match status" value="3"/>
</dbReference>
<dbReference type="Pfam" id="PF17963">
    <property type="entry name" value="Big_9"/>
    <property type="match status" value="2"/>
</dbReference>
<sequence>NTGSSSTLDINVTPVDDAFTDADEVVSVAEDTTLNGSVLTGTSSVDGPVTVTTFSVAGLAGTFNAGQTATITGVGTLTIDANGDYSFTPDANFNGAVPVVSYTTTDGSSDDSSTLSISVTPADDAFTDADETIFVAEDTTLNGSVLTGTSSVDGPVTVTTFTVDGVAGTFTAGQTATITGVGTLTIGANGDYSFTPAANFNGAVPVVSYSLTDGSSTDTSTLSITVTPVNDALTALDDSNSVPINQSVSGNVLTNDVDIEGDTLSVTSFTVAGVAGTFNAGQTATIAGVGTLVINTNGTYTFNPAANYAGPVPVATYTATDGNGGTDTATLSLTMGANSPPDALNDTQGVTEDTPATGNVLANDTDPNGNPLTVTQFVVAGVPGSFAAGDTATITGVGTLVINANGEFTFTPEANYFGPVPVATYTITDGLGGSDSATLTLGPVTPVDDAFTDADETVSVNEDTV</sequence>